<protein>
    <submittedName>
        <fullName evidence="6">Ankyrin repeat domain-containing protein 63-like</fullName>
    </submittedName>
</protein>
<organism evidence="5 6">
    <name type="scientific">Petromyzon marinus</name>
    <name type="common">Sea lamprey</name>
    <dbReference type="NCBI Taxonomy" id="7757"/>
    <lineage>
        <taxon>Eukaryota</taxon>
        <taxon>Metazoa</taxon>
        <taxon>Chordata</taxon>
        <taxon>Craniata</taxon>
        <taxon>Vertebrata</taxon>
        <taxon>Cyclostomata</taxon>
        <taxon>Hyperoartia</taxon>
        <taxon>Petromyzontiformes</taxon>
        <taxon>Petromyzontidae</taxon>
        <taxon>Petromyzon</taxon>
    </lineage>
</organism>
<dbReference type="InterPro" id="IPR036770">
    <property type="entry name" value="Ankyrin_rpt-contain_sf"/>
</dbReference>
<dbReference type="KEGG" id="pmrn:116939515"/>
<sequence>MMRQRQSVLEQSGTQALLEAMGKGKLHLARFILDALDRRIVDAQVASGQTLLTHAASALDSGRAAFLRLLLDSGADVNAQDSEGRTALSHASERGHLDAVRLLVQRGADPRVSDHGGRSAIAHASRAGQRDVLQFLLRAFKRFGLQEQSVAAEPRRCASAGADGSEGESSSRFGADEEKSEKGDDYDGDDVDDGPELRELGAFVNASKRRCDDEEGEEETYMELDTNTSPCSYFSAGDVRADK</sequence>
<dbReference type="SMART" id="SM00248">
    <property type="entry name" value="ANK"/>
    <property type="match status" value="4"/>
</dbReference>
<keyword evidence="1" id="KW-0677">Repeat</keyword>
<gene>
    <name evidence="6" type="primary">LOC116939515</name>
</gene>
<evidence type="ECO:0000256" key="1">
    <source>
        <dbReference type="ARBA" id="ARBA00022737"/>
    </source>
</evidence>
<keyword evidence="2 3" id="KW-0040">ANK repeat</keyword>
<dbReference type="GO" id="GO:0019901">
    <property type="term" value="F:protein kinase binding"/>
    <property type="evidence" value="ECO:0007669"/>
    <property type="project" value="TreeGrafter"/>
</dbReference>
<dbReference type="Pfam" id="PF12796">
    <property type="entry name" value="Ank_2"/>
    <property type="match status" value="1"/>
</dbReference>
<dbReference type="InterPro" id="IPR002110">
    <property type="entry name" value="Ankyrin_rpt"/>
</dbReference>
<feature type="region of interest" description="Disordered" evidence="4">
    <location>
        <begin position="151"/>
        <end position="243"/>
    </location>
</feature>
<reference evidence="6" key="1">
    <citation type="submission" date="2025-08" db="UniProtKB">
        <authorList>
            <consortium name="RefSeq"/>
        </authorList>
    </citation>
    <scope>IDENTIFICATION</scope>
    <source>
        <tissue evidence="6">Sperm</tissue>
    </source>
</reference>
<dbReference type="AlphaFoldDB" id="A0AAJ7SQV3"/>
<evidence type="ECO:0000256" key="2">
    <source>
        <dbReference type="ARBA" id="ARBA00023043"/>
    </source>
</evidence>
<dbReference type="PROSITE" id="PS50088">
    <property type="entry name" value="ANK_REPEAT"/>
    <property type="match status" value="2"/>
</dbReference>
<keyword evidence="5" id="KW-1185">Reference proteome</keyword>
<dbReference type="PANTHER" id="PTHR24201:SF8">
    <property type="entry name" value="CYCLIN-DEPENDENT KINASE 4 INHIBITOR B"/>
    <property type="match status" value="1"/>
</dbReference>
<dbReference type="GO" id="GO:0005737">
    <property type="term" value="C:cytoplasm"/>
    <property type="evidence" value="ECO:0007669"/>
    <property type="project" value="TreeGrafter"/>
</dbReference>
<feature type="compositionally biased region" description="Acidic residues" evidence="4">
    <location>
        <begin position="213"/>
        <end position="222"/>
    </location>
</feature>
<feature type="compositionally biased region" description="Low complexity" evidence="4">
    <location>
        <begin position="158"/>
        <end position="171"/>
    </location>
</feature>
<dbReference type="GO" id="GO:0005634">
    <property type="term" value="C:nucleus"/>
    <property type="evidence" value="ECO:0007669"/>
    <property type="project" value="TreeGrafter"/>
</dbReference>
<evidence type="ECO:0000313" key="5">
    <source>
        <dbReference type="Proteomes" id="UP001318040"/>
    </source>
</evidence>
<feature type="compositionally biased region" description="Basic and acidic residues" evidence="4">
    <location>
        <begin position="174"/>
        <end position="185"/>
    </location>
</feature>
<dbReference type="SUPFAM" id="SSF48403">
    <property type="entry name" value="Ankyrin repeat"/>
    <property type="match status" value="1"/>
</dbReference>
<name>A0AAJ7SQV3_PETMA</name>
<dbReference type="PROSITE" id="PS50297">
    <property type="entry name" value="ANK_REP_REGION"/>
    <property type="match status" value="2"/>
</dbReference>
<evidence type="ECO:0000256" key="4">
    <source>
        <dbReference type="SAM" id="MobiDB-lite"/>
    </source>
</evidence>
<dbReference type="Gene3D" id="1.25.40.20">
    <property type="entry name" value="Ankyrin repeat-containing domain"/>
    <property type="match status" value="1"/>
</dbReference>
<dbReference type="RefSeq" id="XP_032803875.1">
    <property type="nucleotide sequence ID" value="XM_032947984.1"/>
</dbReference>
<dbReference type="GO" id="GO:0008285">
    <property type="term" value="P:negative regulation of cell population proliferation"/>
    <property type="evidence" value="ECO:0007669"/>
    <property type="project" value="TreeGrafter"/>
</dbReference>
<dbReference type="GO" id="GO:2000045">
    <property type="term" value="P:regulation of G1/S transition of mitotic cell cycle"/>
    <property type="evidence" value="ECO:0007669"/>
    <property type="project" value="TreeGrafter"/>
</dbReference>
<accession>A0AAJ7SQV3</accession>
<proteinExistence type="predicted"/>
<dbReference type="GO" id="GO:0004861">
    <property type="term" value="F:cyclin-dependent protein serine/threonine kinase inhibitor activity"/>
    <property type="evidence" value="ECO:0007669"/>
    <property type="project" value="TreeGrafter"/>
</dbReference>
<evidence type="ECO:0000256" key="3">
    <source>
        <dbReference type="PROSITE-ProRule" id="PRU00023"/>
    </source>
</evidence>
<feature type="repeat" description="ANK" evidence="3">
    <location>
        <begin position="83"/>
        <end position="115"/>
    </location>
</feature>
<dbReference type="PANTHER" id="PTHR24201">
    <property type="entry name" value="ANK_REP_REGION DOMAIN-CONTAINING PROTEIN"/>
    <property type="match status" value="1"/>
</dbReference>
<dbReference type="InterPro" id="IPR050776">
    <property type="entry name" value="Ank_Repeat/CDKN_Inhibitor"/>
</dbReference>
<evidence type="ECO:0000313" key="6">
    <source>
        <dbReference type="RefSeq" id="XP_032803875.1"/>
    </source>
</evidence>
<feature type="repeat" description="ANK" evidence="3">
    <location>
        <begin position="47"/>
        <end position="82"/>
    </location>
</feature>
<dbReference type="Proteomes" id="UP001318040">
    <property type="component" value="Chromosome 6"/>
</dbReference>